<dbReference type="Gene3D" id="3.40.50.1820">
    <property type="entry name" value="alpha/beta hydrolase"/>
    <property type="match status" value="1"/>
</dbReference>
<dbReference type="EC" id="3.1.1.84" evidence="4"/>
<evidence type="ECO:0000256" key="1">
    <source>
        <dbReference type="ARBA" id="ARBA00022801"/>
    </source>
</evidence>
<dbReference type="RefSeq" id="WP_145031682.1">
    <property type="nucleotide sequence ID" value="NZ_CP036271.1"/>
</dbReference>
<dbReference type="InterPro" id="IPR013736">
    <property type="entry name" value="Xaa-Pro_dipept_C"/>
</dbReference>
<dbReference type="InterPro" id="IPR005674">
    <property type="entry name" value="CocE/Ser_esterase"/>
</dbReference>
<proteinExistence type="predicted"/>
<dbReference type="KEGG" id="ccos:Pan44_36940"/>
<feature type="signal peptide" evidence="2">
    <location>
        <begin position="1"/>
        <end position="23"/>
    </location>
</feature>
<keyword evidence="2" id="KW-0732">Signal</keyword>
<sequence length="561" mass="62705" precursor="true">MTVSRLLIVGLVSFLAAGLHAQAAEPVVFDGVVETHEMIPMRDGIRLSAFIYKPPGDGPWPVLLEQRYANGNDPGTQKYFARLAKAGYVTVLANFRGSQKSEGVWRGYRALGWGEQQDGYDLVEWLAAQPWSTGKVGSFGSSQAGFAQNFLAVTQPPHLAAQYMIDTGLSLFHEGYRIGGATKPQRFKTMDKVARVPEHNRELMAEWFRHPTYDSYWADEDCTRFFDRMNVPCFTIGSWYDFMCIGSIDSYVGRQHHGGPNSRGSQQLLIGPWLHGRNKEINRTGELTYPENAKFPMESHMLRWFDRYLKGVDNHVTREPTVRYYVMGALGEPDAPGNEWKTAPDWPIPATATAYFPHADGMLSTSPDESADSTVTWQADPHHPASIPTTAFPGARDARSFETQPNVLTFTTDVLSEPVEWTGLVQANLFVSSDAQDTDVIVRVSDVYPDGRSILITDYIRRARYREGYDREVFLTPGEPAEIKFNVGWLSQVFNKGHRIRVTIASTGAPFYEPNPNTGEPLTIDPPTNAVVANNRLHVNQQHTSKIIAPVARSATTSSRR</sequence>
<dbReference type="SUPFAM" id="SSF49785">
    <property type="entry name" value="Galactose-binding domain-like"/>
    <property type="match status" value="1"/>
</dbReference>
<keyword evidence="5" id="KW-1185">Reference proteome</keyword>
<evidence type="ECO:0000259" key="3">
    <source>
        <dbReference type="SMART" id="SM00939"/>
    </source>
</evidence>
<dbReference type="InterPro" id="IPR029058">
    <property type="entry name" value="AB_hydrolase_fold"/>
</dbReference>
<organism evidence="4 5">
    <name type="scientific">Caulifigura coniformis</name>
    <dbReference type="NCBI Taxonomy" id="2527983"/>
    <lineage>
        <taxon>Bacteria</taxon>
        <taxon>Pseudomonadati</taxon>
        <taxon>Planctomycetota</taxon>
        <taxon>Planctomycetia</taxon>
        <taxon>Planctomycetales</taxon>
        <taxon>Planctomycetaceae</taxon>
        <taxon>Caulifigura</taxon>
    </lineage>
</organism>
<reference evidence="4 5" key="1">
    <citation type="submission" date="2019-02" db="EMBL/GenBank/DDBJ databases">
        <title>Deep-cultivation of Planctomycetes and their phenomic and genomic characterization uncovers novel biology.</title>
        <authorList>
            <person name="Wiegand S."/>
            <person name="Jogler M."/>
            <person name="Boedeker C."/>
            <person name="Pinto D."/>
            <person name="Vollmers J."/>
            <person name="Rivas-Marin E."/>
            <person name="Kohn T."/>
            <person name="Peeters S.H."/>
            <person name="Heuer A."/>
            <person name="Rast P."/>
            <person name="Oberbeckmann S."/>
            <person name="Bunk B."/>
            <person name="Jeske O."/>
            <person name="Meyerdierks A."/>
            <person name="Storesund J.E."/>
            <person name="Kallscheuer N."/>
            <person name="Luecker S."/>
            <person name="Lage O.M."/>
            <person name="Pohl T."/>
            <person name="Merkel B.J."/>
            <person name="Hornburger P."/>
            <person name="Mueller R.-W."/>
            <person name="Bruemmer F."/>
            <person name="Labrenz M."/>
            <person name="Spormann A.M."/>
            <person name="Op den Camp H."/>
            <person name="Overmann J."/>
            <person name="Amann R."/>
            <person name="Jetten M.S.M."/>
            <person name="Mascher T."/>
            <person name="Medema M.H."/>
            <person name="Devos D.P."/>
            <person name="Kaster A.-K."/>
            <person name="Ovreas L."/>
            <person name="Rohde M."/>
            <person name="Galperin M.Y."/>
            <person name="Jogler C."/>
        </authorList>
    </citation>
    <scope>NUCLEOTIDE SEQUENCE [LARGE SCALE GENOMIC DNA]</scope>
    <source>
        <strain evidence="4 5">Pan44</strain>
    </source>
</reference>
<dbReference type="Gene3D" id="2.60.120.260">
    <property type="entry name" value="Galactose-binding domain-like"/>
    <property type="match status" value="1"/>
</dbReference>
<feature type="domain" description="Xaa-Pro dipeptidyl-peptidase C-terminal" evidence="3">
    <location>
        <begin position="302"/>
        <end position="548"/>
    </location>
</feature>
<dbReference type="EMBL" id="CP036271">
    <property type="protein sequence ID" value="QDT55648.1"/>
    <property type="molecule type" value="Genomic_DNA"/>
</dbReference>
<gene>
    <name evidence="4" type="primary">cocE_1</name>
    <name evidence="4" type="ORF">Pan44_36940</name>
</gene>
<dbReference type="InterPro" id="IPR008979">
    <property type="entry name" value="Galactose-bd-like_sf"/>
</dbReference>
<dbReference type="InterPro" id="IPR000383">
    <property type="entry name" value="Xaa-Pro-like_dom"/>
</dbReference>
<dbReference type="OrthoDB" id="238714at2"/>
<dbReference type="NCBIfam" id="TIGR00976">
    <property type="entry name" value="CocE_NonD"/>
    <property type="match status" value="2"/>
</dbReference>
<dbReference type="AlphaFoldDB" id="A0A517SHP2"/>
<dbReference type="InParanoid" id="A0A517SHP2"/>
<dbReference type="SUPFAM" id="SSF53474">
    <property type="entry name" value="alpha/beta-Hydrolases"/>
    <property type="match status" value="1"/>
</dbReference>
<dbReference type="Pfam" id="PF08530">
    <property type="entry name" value="PepX_C"/>
    <property type="match status" value="1"/>
</dbReference>
<dbReference type="GO" id="GO:0008239">
    <property type="term" value="F:dipeptidyl-peptidase activity"/>
    <property type="evidence" value="ECO:0007669"/>
    <property type="project" value="InterPro"/>
</dbReference>
<accession>A0A517SHP2</accession>
<protein>
    <submittedName>
        <fullName evidence="4">Cocaine esterase</fullName>
        <ecNumber evidence="4">3.1.1.84</ecNumber>
    </submittedName>
</protein>
<dbReference type="Pfam" id="PF02129">
    <property type="entry name" value="Peptidase_S15"/>
    <property type="match status" value="2"/>
</dbReference>
<feature type="chain" id="PRO_5021965715" evidence="2">
    <location>
        <begin position="24"/>
        <end position="561"/>
    </location>
</feature>
<evidence type="ECO:0000256" key="2">
    <source>
        <dbReference type="SAM" id="SignalP"/>
    </source>
</evidence>
<name>A0A517SHP2_9PLAN</name>
<dbReference type="Proteomes" id="UP000315700">
    <property type="component" value="Chromosome"/>
</dbReference>
<keyword evidence="1 4" id="KW-0378">Hydrolase</keyword>
<dbReference type="SMART" id="SM00939">
    <property type="entry name" value="PepX_C"/>
    <property type="match status" value="1"/>
</dbReference>
<evidence type="ECO:0000313" key="4">
    <source>
        <dbReference type="EMBL" id="QDT55648.1"/>
    </source>
</evidence>
<evidence type="ECO:0000313" key="5">
    <source>
        <dbReference type="Proteomes" id="UP000315700"/>
    </source>
</evidence>